<evidence type="ECO:0000256" key="1">
    <source>
        <dbReference type="SAM" id="MobiDB-lite"/>
    </source>
</evidence>
<feature type="region of interest" description="Disordered" evidence="1">
    <location>
        <begin position="964"/>
        <end position="1011"/>
    </location>
</feature>
<comment type="caution">
    <text evidence="2">The sequence shown here is derived from an EMBL/GenBank/DDBJ whole genome shotgun (WGS) entry which is preliminary data.</text>
</comment>
<sequence length="1011" mass="112830">MARNKRRRESDEASSPHTSDSATDDITLESPHTPDAATTDEATLESLLPKIRSWLDQPDNSSLALNVNFLPVPAKKAQFDDWQRMLKRMVKDAPKEICDLVLGLEGNRVLANIEHLQKLKGLDKEVILVKMWVDPPVIEEDAPALEKKKDSDVFRLAFVDATLASWQGQYYGDACRALWNYICTKFPPNEDPHAQSAAEVKKLVQFYAFYIVLFQSSGTGKSRVIDELAKSVFLIPICLRGDSHGYPPVDAEVRRYLVGGDNRASVYARCWVFLQALFIRTAKVLEQDEFKELDYTETARLFRQKMTENMMGRAHNTFRQEFYREVVQDADSSYKEVTTKVCFAILPLNRGSLLFQFNQRKKASALDRPHVSPRSKKLNSEGIGGPTQSNLTTIDMELMGLLLAAWSKLDDVLKGRSGVHKAGPRVLISFDESHDLTAVKQGNDVDPLSWSNFGELRATLRALKDCSLFTIFLSTTGRFSQFTPLTRDDMSSRVYNHSLKLIPPYCDIGFDVLALASSEKLDLTGKWTLRKVVGHDYMTLLGRPLCVILSPFSACRSILSNFFRFGLIYRRGNDQVRNNVLNFAIQKLTNHHTEVPTQINFEQATACLAFRLPIEFLSTTYINRDKEFKQVEGHLRICLKPTTESESMVTISPSEPFVSEAAAKLLETAKWDSTGRPAKPIEILKELMTGFSIHAGDRGEFIALLLFTIARDALARLPEQRILSLPKVMRSLIAPGTSTDRHLQKMASDFPDAVMHFNHFVRPHQQKIIHRDLLLLLMGRGAGVLCAPNTRSIDFALPFLVHDDSIKPSNFGAILVQVKNDQKYTAKAQPPLFQDIDPYKIGVLNQGDAAVPLIKIFMTLSSVEAGITIVRHKPTAAYDAIVYDIWIAGLTPEVYAPITKDDQSIWLAALAATRRWESIYNAPRQAPEMRAIRQSAHPGAAALVDHWRRWVDLPACNIGLDDESGAAPADVQDAGQDAGVGIAAAQPAPGPSKSTSGSSAPRSKRAKRGGR</sequence>
<evidence type="ECO:0000313" key="2">
    <source>
        <dbReference type="EMBL" id="KAL0948671.1"/>
    </source>
</evidence>
<dbReference type="Proteomes" id="UP001556367">
    <property type="component" value="Unassembled WGS sequence"/>
</dbReference>
<evidence type="ECO:0000313" key="3">
    <source>
        <dbReference type="Proteomes" id="UP001556367"/>
    </source>
</evidence>
<accession>A0ABR3IZM5</accession>
<proteinExistence type="predicted"/>
<protein>
    <submittedName>
        <fullName evidence="2">Uncharacterized protein</fullName>
    </submittedName>
</protein>
<feature type="region of interest" description="Disordered" evidence="1">
    <location>
        <begin position="1"/>
        <end position="38"/>
    </location>
</feature>
<gene>
    <name evidence="2" type="ORF">HGRIS_014959</name>
</gene>
<feature type="compositionally biased region" description="Basic residues" evidence="1">
    <location>
        <begin position="1002"/>
        <end position="1011"/>
    </location>
</feature>
<dbReference type="PANTHER" id="PTHR33266">
    <property type="entry name" value="CHROMOSOME 15, WHOLE GENOME SHOTGUN SEQUENCE"/>
    <property type="match status" value="1"/>
</dbReference>
<dbReference type="EMBL" id="JASNQZ010000013">
    <property type="protein sequence ID" value="KAL0948671.1"/>
    <property type="molecule type" value="Genomic_DNA"/>
</dbReference>
<reference evidence="3" key="1">
    <citation type="submission" date="2024-06" db="EMBL/GenBank/DDBJ databases">
        <title>Multi-omics analyses provide insights into the biosynthesis of the anticancer antibiotic pleurotin in Hohenbuehelia grisea.</title>
        <authorList>
            <person name="Weaver J.A."/>
            <person name="Alberti F."/>
        </authorList>
    </citation>
    <scope>NUCLEOTIDE SEQUENCE [LARGE SCALE GENOMIC DNA]</scope>
    <source>
        <strain evidence="3">T-177</strain>
    </source>
</reference>
<name>A0ABR3IZM5_9AGAR</name>
<dbReference type="PANTHER" id="PTHR33266:SF1">
    <property type="entry name" value="F-BOX DOMAIN-CONTAINING PROTEIN"/>
    <property type="match status" value="1"/>
</dbReference>
<keyword evidence="3" id="KW-1185">Reference proteome</keyword>
<organism evidence="2 3">
    <name type="scientific">Hohenbuehelia grisea</name>
    <dbReference type="NCBI Taxonomy" id="104357"/>
    <lineage>
        <taxon>Eukaryota</taxon>
        <taxon>Fungi</taxon>
        <taxon>Dikarya</taxon>
        <taxon>Basidiomycota</taxon>
        <taxon>Agaricomycotina</taxon>
        <taxon>Agaricomycetes</taxon>
        <taxon>Agaricomycetidae</taxon>
        <taxon>Agaricales</taxon>
        <taxon>Pleurotineae</taxon>
        <taxon>Pleurotaceae</taxon>
        <taxon>Hohenbuehelia</taxon>
    </lineage>
</organism>
<feature type="region of interest" description="Disordered" evidence="1">
    <location>
        <begin position="366"/>
        <end position="386"/>
    </location>
</feature>
<feature type="compositionally biased region" description="Polar residues" evidence="1">
    <location>
        <begin position="992"/>
        <end position="1001"/>
    </location>
</feature>